<organism evidence="4 5">
    <name type="scientific">Caenorhabditis elegans</name>
    <dbReference type="NCBI Taxonomy" id="6239"/>
    <lineage>
        <taxon>Eukaryota</taxon>
        <taxon>Metazoa</taxon>
        <taxon>Ecdysozoa</taxon>
        <taxon>Nematoda</taxon>
        <taxon>Chromadorea</taxon>
        <taxon>Rhabditida</taxon>
        <taxon>Rhabditina</taxon>
        <taxon>Rhabditomorpha</taxon>
        <taxon>Rhabditoidea</taxon>
        <taxon>Rhabditidae</taxon>
        <taxon>Peloderinae</taxon>
        <taxon>Caenorhabditis</taxon>
    </lineage>
</organism>
<dbReference type="GeneID" id="184348"/>
<dbReference type="AlphaFoldDB" id="O62150"/>
<evidence type="ECO:0000313" key="6">
    <source>
        <dbReference type="WormBase" id="F11D11.1"/>
    </source>
</evidence>
<evidence type="ECO:0000259" key="3">
    <source>
        <dbReference type="SMART" id="SM00605"/>
    </source>
</evidence>
<feature type="domain" description="C-type lectin" evidence="2">
    <location>
        <begin position="141"/>
        <end position="281"/>
    </location>
</feature>
<evidence type="ECO:0000313" key="5">
    <source>
        <dbReference type="Proteomes" id="UP000001940"/>
    </source>
</evidence>
<evidence type="ECO:0000259" key="2">
    <source>
        <dbReference type="SMART" id="SM00034"/>
    </source>
</evidence>
<name>O62150_CAEEL</name>
<dbReference type="InterPro" id="IPR016187">
    <property type="entry name" value="CTDL_fold"/>
</dbReference>
<dbReference type="EMBL" id="BX284605">
    <property type="protein sequence ID" value="CAB04093.2"/>
    <property type="molecule type" value="Genomic_DNA"/>
</dbReference>
<dbReference type="PANTHER" id="PTHR47629:SF13">
    <property type="entry name" value="CW DOMAIN-CONTAINING PROTEIN-RELATED"/>
    <property type="match status" value="1"/>
</dbReference>
<dbReference type="Pfam" id="PF08277">
    <property type="entry name" value="PAN_3"/>
    <property type="match status" value="1"/>
</dbReference>
<dbReference type="InterPro" id="IPR016186">
    <property type="entry name" value="C-type_lectin-like/link_sf"/>
</dbReference>
<accession>O62150</accession>
<reference evidence="4 5" key="1">
    <citation type="journal article" date="1998" name="Science">
        <title>Genome sequence of the nematode C. elegans: a platform for investigating biology.</title>
        <authorList>
            <consortium name="The C. elegans sequencing consortium"/>
            <person name="Sulson J.E."/>
            <person name="Waterston R."/>
        </authorList>
    </citation>
    <scope>NUCLEOTIDE SEQUENCE [LARGE SCALE GENOMIC DNA]</scope>
    <source>
        <strain evidence="4 5">Bristol N2</strain>
    </source>
</reference>
<keyword evidence="1" id="KW-0732">Signal</keyword>
<dbReference type="OMA" id="REMCANQ"/>
<dbReference type="InterPro" id="IPR001304">
    <property type="entry name" value="C-type_lectin-like"/>
</dbReference>
<dbReference type="STRING" id="6239.F11D11.1.1"/>
<dbReference type="CDD" id="cd00037">
    <property type="entry name" value="CLECT"/>
    <property type="match status" value="1"/>
</dbReference>
<protein>
    <submittedName>
        <fullName evidence="4">CW domain-containing protein</fullName>
    </submittedName>
</protein>
<dbReference type="Gene3D" id="3.10.100.10">
    <property type="entry name" value="Mannose-Binding Protein A, subunit A"/>
    <property type="match status" value="1"/>
</dbReference>
<feature type="signal peptide" evidence="1">
    <location>
        <begin position="1"/>
        <end position="21"/>
    </location>
</feature>
<dbReference type="SMR" id="O62150"/>
<feature type="chain" id="PRO_5004159209" evidence="1">
    <location>
        <begin position="22"/>
        <end position="286"/>
    </location>
</feature>
<dbReference type="KEGG" id="cel:CELE_F11D11.1"/>
<dbReference type="PhylomeDB" id="O62150"/>
<dbReference type="UCSC" id="F11D11.1">
    <property type="organism name" value="c. elegans"/>
</dbReference>
<gene>
    <name evidence="4 6" type="primary">clec-255</name>
    <name evidence="4" type="ORF">CELE_F11D11.1</name>
    <name evidence="6" type="ORF">F11D11.1</name>
</gene>
<keyword evidence="5" id="KW-1185">Reference proteome</keyword>
<dbReference type="SMART" id="SM00605">
    <property type="entry name" value="CW"/>
    <property type="match status" value="1"/>
</dbReference>
<dbReference type="HOGENOM" id="CLU_078891_0_0_1"/>
<dbReference type="InParanoid" id="O62150"/>
<evidence type="ECO:0000256" key="1">
    <source>
        <dbReference type="SAM" id="SignalP"/>
    </source>
</evidence>
<dbReference type="WormBase" id="F11D11.1">
    <property type="protein sequence ID" value="CE42391"/>
    <property type="gene ID" value="WBGene00008696"/>
    <property type="gene designation" value="clec-255"/>
</dbReference>
<dbReference type="SMART" id="SM00034">
    <property type="entry name" value="CLECT"/>
    <property type="match status" value="1"/>
</dbReference>
<dbReference type="FunCoup" id="O62150">
    <property type="interactions" value="136"/>
</dbReference>
<dbReference type="OrthoDB" id="5874563at2759"/>
<dbReference type="PaxDb" id="6239-F11D11.1"/>
<feature type="domain" description="PAN-3" evidence="3">
    <location>
        <begin position="6"/>
        <end position="138"/>
    </location>
</feature>
<sequence length="286" mass="32663">MWSIFLLPLFVMNFLVHQAQCQVKMVLFYGTIVTGIATNVTSSKSVGDCRNGCFEDEHCFLMYFRVEKCYFHSYLNTGQLISVVEVHKSQWAYVAFKTDISNIPNNTCPESYKDLKFSVTSFSGEKYSWIKTSGQWKFANCRTGWKRFERKDETVVCMKVFPCISIEPQSAAITRCVEQNVTLTGIASLDEAKWVQEYKISNKTYPAWIGGARDCPEDSPCTIFKWTDGYTNLYDALNNNAQLTERTGFDNCLAILPPRNNTDAIIFSQPCGYSGFNYVCGYKIEF</sequence>
<dbReference type="eggNOG" id="KOG4297">
    <property type="taxonomic scope" value="Eukaryota"/>
</dbReference>
<dbReference type="PANTHER" id="PTHR47629">
    <property type="entry name" value="C-TYPE LECTIN-RELATED"/>
    <property type="match status" value="1"/>
</dbReference>
<dbReference type="RefSeq" id="NP_507665.2">
    <property type="nucleotide sequence ID" value="NM_075264.2"/>
</dbReference>
<dbReference type="InterPro" id="IPR006583">
    <property type="entry name" value="PAN-3_domain"/>
</dbReference>
<proteinExistence type="predicted"/>
<dbReference type="AGR" id="WB:WBGene00008696"/>
<dbReference type="CTD" id="184348"/>
<dbReference type="Bgee" id="WBGene00008696">
    <property type="expression patterns" value="Expressed in larva"/>
</dbReference>
<evidence type="ECO:0000313" key="4">
    <source>
        <dbReference type="EMBL" id="CAB04093.2"/>
    </source>
</evidence>
<dbReference type="Proteomes" id="UP000001940">
    <property type="component" value="Chromosome V"/>
</dbReference>
<dbReference type="SUPFAM" id="SSF56436">
    <property type="entry name" value="C-type lectin-like"/>
    <property type="match status" value="1"/>
</dbReference>